<dbReference type="STRING" id="487184.SAMN05216421_0760"/>
<proteinExistence type="predicted"/>
<dbReference type="NCBIfam" id="NF033919">
    <property type="entry name" value="PA2779_fam"/>
    <property type="match status" value="1"/>
</dbReference>
<accession>A0A1H1NT25</accession>
<name>A0A1H1NT25_9GAMM</name>
<dbReference type="Pfam" id="PF20332">
    <property type="entry name" value="DUF6627"/>
    <property type="match status" value="1"/>
</dbReference>
<reference evidence="4" key="1">
    <citation type="submission" date="2016-10" db="EMBL/GenBank/DDBJ databases">
        <authorList>
            <person name="Varghese N."/>
            <person name="Submissions S."/>
        </authorList>
    </citation>
    <scope>NUCLEOTIDE SEQUENCE [LARGE SCALE GENOMIC DNA]</scope>
    <source>
        <strain evidence="4">NRRL B-51270</strain>
    </source>
</reference>
<evidence type="ECO:0000313" key="4">
    <source>
        <dbReference type="Proteomes" id="UP000243207"/>
    </source>
</evidence>
<dbReference type="OrthoDB" id="7013454at2"/>
<keyword evidence="1" id="KW-0472">Membrane</keyword>
<dbReference type="EMBL" id="LT629736">
    <property type="protein sequence ID" value="SDS02131.1"/>
    <property type="molecule type" value="Genomic_DNA"/>
</dbReference>
<evidence type="ECO:0000256" key="2">
    <source>
        <dbReference type="SAM" id="SignalP"/>
    </source>
</evidence>
<feature type="chain" id="PRO_5009255860" description="PA2779 family protein" evidence="2">
    <location>
        <begin position="26"/>
        <end position="133"/>
    </location>
</feature>
<sequence>MTLTRTARRYLSAFMTALFMLTSMASLQAQATMIGTHEVVAEQQLSVDRQALKDMLADQAVQEKMTEMGVSAADVEKRIDSLTAQELAEFNAQLEDGAAGGSIVGVLVLFLLIFVVTDILCLTDIYNIVNCAR</sequence>
<dbReference type="InterPro" id="IPR016924">
    <property type="entry name" value="UCP029543"/>
</dbReference>
<keyword evidence="2" id="KW-0732">Signal</keyword>
<organism evidence="3 4">
    <name type="scientific">Halopseudomonas xinjiangensis</name>
    <dbReference type="NCBI Taxonomy" id="487184"/>
    <lineage>
        <taxon>Bacteria</taxon>
        <taxon>Pseudomonadati</taxon>
        <taxon>Pseudomonadota</taxon>
        <taxon>Gammaproteobacteria</taxon>
        <taxon>Pseudomonadales</taxon>
        <taxon>Pseudomonadaceae</taxon>
        <taxon>Halopseudomonas</taxon>
    </lineage>
</organism>
<evidence type="ECO:0000313" key="3">
    <source>
        <dbReference type="EMBL" id="SDS02131.1"/>
    </source>
</evidence>
<keyword evidence="1" id="KW-1133">Transmembrane helix</keyword>
<protein>
    <recommendedName>
        <fullName evidence="5">PA2779 family protein</fullName>
    </recommendedName>
</protein>
<dbReference type="RefSeq" id="WP_093391901.1">
    <property type="nucleotide sequence ID" value="NZ_LT629736.1"/>
</dbReference>
<feature type="signal peptide" evidence="2">
    <location>
        <begin position="1"/>
        <end position="25"/>
    </location>
</feature>
<dbReference type="InterPro" id="IPR046735">
    <property type="entry name" value="PA2779-like"/>
</dbReference>
<feature type="transmembrane region" description="Helical" evidence="1">
    <location>
        <begin position="103"/>
        <end position="129"/>
    </location>
</feature>
<evidence type="ECO:0000256" key="1">
    <source>
        <dbReference type="SAM" id="Phobius"/>
    </source>
</evidence>
<dbReference type="Proteomes" id="UP000243207">
    <property type="component" value="Chromosome I"/>
</dbReference>
<gene>
    <name evidence="3" type="ORF">SAMN05216421_0760</name>
</gene>
<evidence type="ECO:0008006" key="5">
    <source>
        <dbReference type="Google" id="ProtNLM"/>
    </source>
</evidence>
<keyword evidence="1" id="KW-0812">Transmembrane</keyword>
<keyword evidence="4" id="KW-1185">Reference proteome</keyword>
<dbReference type="AlphaFoldDB" id="A0A1H1NT25"/>
<dbReference type="PIRSF" id="PIRSF029543">
    <property type="entry name" value="UCP029543"/>
    <property type="match status" value="1"/>
</dbReference>